<name>A0A8K0XJS5_9AGAR</name>
<comment type="caution">
    <text evidence="2">The sequence shown here is derived from an EMBL/GenBank/DDBJ whole genome shotgun (WGS) entry which is preliminary data.</text>
</comment>
<feature type="region of interest" description="Disordered" evidence="1">
    <location>
        <begin position="193"/>
        <end position="275"/>
    </location>
</feature>
<evidence type="ECO:0000256" key="1">
    <source>
        <dbReference type="SAM" id="MobiDB-lite"/>
    </source>
</evidence>
<evidence type="ECO:0000313" key="2">
    <source>
        <dbReference type="EMBL" id="KAH8077093.1"/>
    </source>
</evidence>
<dbReference type="EMBL" id="JAEVFJ010000066">
    <property type="protein sequence ID" value="KAH8077093.1"/>
    <property type="molecule type" value="Genomic_DNA"/>
</dbReference>
<dbReference type="OrthoDB" id="3253810at2759"/>
<evidence type="ECO:0000313" key="3">
    <source>
        <dbReference type="Proteomes" id="UP000813824"/>
    </source>
</evidence>
<feature type="region of interest" description="Disordered" evidence="1">
    <location>
        <begin position="1"/>
        <end position="81"/>
    </location>
</feature>
<proteinExistence type="predicted"/>
<dbReference type="AlphaFoldDB" id="A0A8K0XJS5"/>
<sequence>MSFHLRPVHDRPPSPSSSSSTVSDRSPPPPHSSTRLVNPIPATTLKQPPRRPLSPSSLRDVDLSNRGSLPPRKYPAPPTGHELMALFPPPAPLNVRSGPTSGYFQREERAFFAQAGKEIVRVQFEDDHPRGAKALLHSPSSAELRPRQQPWLETTAAATQHISPTTRNLPPVPFTRTSSARTGMITPIDVQARQSSPFPHPSQGAAGIPPLRRYPPLDGAEHLSAPANAHLPPMQPQVDRDDQEYRDDSEEAWRRPMPHNQRRRAGKHTKRIVVK</sequence>
<dbReference type="Proteomes" id="UP000813824">
    <property type="component" value="Unassembled WGS sequence"/>
</dbReference>
<gene>
    <name evidence="2" type="ORF">BXZ70DRAFT_706688</name>
</gene>
<feature type="compositionally biased region" description="Basic residues" evidence="1">
    <location>
        <begin position="256"/>
        <end position="275"/>
    </location>
</feature>
<organism evidence="2 3">
    <name type="scientific">Cristinia sonorae</name>
    <dbReference type="NCBI Taxonomy" id="1940300"/>
    <lineage>
        <taxon>Eukaryota</taxon>
        <taxon>Fungi</taxon>
        <taxon>Dikarya</taxon>
        <taxon>Basidiomycota</taxon>
        <taxon>Agaricomycotina</taxon>
        <taxon>Agaricomycetes</taxon>
        <taxon>Agaricomycetidae</taxon>
        <taxon>Agaricales</taxon>
        <taxon>Pleurotineae</taxon>
        <taxon>Stephanosporaceae</taxon>
        <taxon>Cristinia</taxon>
    </lineage>
</organism>
<accession>A0A8K0XJS5</accession>
<protein>
    <submittedName>
        <fullName evidence="2">Uncharacterized protein</fullName>
    </submittedName>
</protein>
<keyword evidence="3" id="KW-1185">Reference proteome</keyword>
<feature type="compositionally biased region" description="Low complexity" evidence="1">
    <location>
        <begin position="16"/>
        <end position="25"/>
    </location>
</feature>
<reference evidence="2" key="1">
    <citation type="journal article" date="2021" name="New Phytol.">
        <title>Evolutionary innovations through gain and loss of genes in the ectomycorrhizal Boletales.</title>
        <authorList>
            <person name="Wu G."/>
            <person name="Miyauchi S."/>
            <person name="Morin E."/>
            <person name="Kuo A."/>
            <person name="Drula E."/>
            <person name="Varga T."/>
            <person name="Kohler A."/>
            <person name="Feng B."/>
            <person name="Cao Y."/>
            <person name="Lipzen A."/>
            <person name="Daum C."/>
            <person name="Hundley H."/>
            <person name="Pangilinan J."/>
            <person name="Johnson J."/>
            <person name="Barry K."/>
            <person name="LaButti K."/>
            <person name="Ng V."/>
            <person name="Ahrendt S."/>
            <person name="Min B."/>
            <person name="Choi I.G."/>
            <person name="Park H."/>
            <person name="Plett J.M."/>
            <person name="Magnuson J."/>
            <person name="Spatafora J.W."/>
            <person name="Nagy L.G."/>
            <person name="Henrissat B."/>
            <person name="Grigoriev I.V."/>
            <person name="Yang Z.L."/>
            <person name="Xu J."/>
            <person name="Martin F.M."/>
        </authorList>
    </citation>
    <scope>NUCLEOTIDE SEQUENCE</scope>
    <source>
        <strain evidence="2">KKN 215</strain>
    </source>
</reference>
<feature type="compositionally biased region" description="Acidic residues" evidence="1">
    <location>
        <begin position="241"/>
        <end position="250"/>
    </location>
</feature>